<dbReference type="GO" id="GO:0031012">
    <property type="term" value="C:extracellular matrix"/>
    <property type="evidence" value="ECO:0007669"/>
    <property type="project" value="InterPro"/>
</dbReference>
<feature type="chain" id="PRO_5025035004" description="Peptidase M10 metallopeptidase domain-containing protein" evidence="1">
    <location>
        <begin position="29"/>
        <end position="209"/>
    </location>
</feature>
<evidence type="ECO:0000256" key="1">
    <source>
        <dbReference type="SAM" id="SignalP"/>
    </source>
</evidence>
<dbReference type="KEGG" id="lhb:D1010_14780"/>
<accession>A0A5P8M7M9</accession>
<name>A0A5P8M7M9_9LACO</name>
<evidence type="ECO:0000313" key="2">
    <source>
        <dbReference type="EMBL" id="QFR24536.1"/>
    </source>
</evidence>
<dbReference type="RefSeq" id="WP_152261399.1">
    <property type="nucleotide sequence ID" value="NZ_CP045143.1"/>
</dbReference>
<evidence type="ECO:0008006" key="4">
    <source>
        <dbReference type="Google" id="ProtNLM"/>
    </source>
</evidence>
<proteinExistence type="predicted"/>
<dbReference type="SUPFAM" id="SSF55486">
    <property type="entry name" value="Metalloproteases ('zincins'), catalytic domain"/>
    <property type="match status" value="1"/>
</dbReference>
<gene>
    <name evidence="2" type="ORF">D1010_14780</name>
</gene>
<dbReference type="AlphaFoldDB" id="A0A5P8M7M9"/>
<sequence length="209" mass="23538">MKNTVLKITGLCVALACTLFFTAMPVRASQFQTFGGLKNYNGVAGQKYWVDEAKTTAWQRQNINDVAYNWNVSGSPASITITKDKNNSIVDLTYVTSWWDDADRTGETTYWVWGTKVNDYTGRPFQNWSSAFIQFGGREWATGTGSWASGPFKNSFKRMTFAHEIGHAYGLAHNDDSNYYSVMRKNLGDVFPFVYGPTKNDVAGVNYLY</sequence>
<keyword evidence="1" id="KW-0732">Signal</keyword>
<dbReference type="InterPro" id="IPR024079">
    <property type="entry name" value="MetalloPept_cat_dom_sf"/>
</dbReference>
<feature type="signal peptide" evidence="1">
    <location>
        <begin position="1"/>
        <end position="28"/>
    </location>
</feature>
<dbReference type="GO" id="GO:0008270">
    <property type="term" value="F:zinc ion binding"/>
    <property type="evidence" value="ECO:0007669"/>
    <property type="project" value="InterPro"/>
</dbReference>
<dbReference type="GO" id="GO:0004222">
    <property type="term" value="F:metalloendopeptidase activity"/>
    <property type="evidence" value="ECO:0007669"/>
    <property type="project" value="InterPro"/>
</dbReference>
<dbReference type="Gene3D" id="3.40.390.10">
    <property type="entry name" value="Collagenase (Catalytic Domain)"/>
    <property type="match status" value="1"/>
</dbReference>
<evidence type="ECO:0000313" key="3">
    <source>
        <dbReference type="Proteomes" id="UP000326779"/>
    </source>
</evidence>
<dbReference type="Proteomes" id="UP000326779">
    <property type="component" value="Chromosome"/>
</dbReference>
<dbReference type="GO" id="GO:0006508">
    <property type="term" value="P:proteolysis"/>
    <property type="evidence" value="ECO:0007669"/>
    <property type="project" value="UniProtKB-KW"/>
</dbReference>
<dbReference type="Pfam" id="PF13583">
    <property type="entry name" value="Reprolysin_4"/>
    <property type="match status" value="1"/>
</dbReference>
<dbReference type="EMBL" id="CP045143">
    <property type="protein sequence ID" value="QFR24536.1"/>
    <property type="molecule type" value="Genomic_DNA"/>
</dbReference>
<protein>
    <recommendedName>
        <fullName evidence="4">Peptidase M10 metallopeptidase domain-containing protein</fullName>
    </recommendedName>
</protein>
<organism evidence="2 3">
    <name type="scientific">Schleiferilactobacillus harbinensis</name>
    <dbReference type="NCBI Taxonomy" id="304207"/>
    <lineage>
        <taxon>Bacteria</taxon>
        <taxon>Bacillati</taxon>
        <taxon>Bacillota</taxon>
        <taxon>Bacilli</taxon>
        <taxon>Lactobacillales</taxon>
        <taxon>Lactobacillaceae</taxon>
        <taxon>Schleiferilactobacillus</taxon>
    </lineage>
</organism>
<reference evidence="2 3" key="1">
    <citation type="submission" date="2019-10" db="EMBL/GenBank/DDBJ databases">
        <title>The completed genome of Lactobacillus harbinensis M1.</title>
        <authorList>
            <person name="Zheng Y."/>
        </authorList>
    </citation>
    <scope>NUCLEOTIDE SEQUENCE [LARGE SCALE GENOMIC DNA]</scope>
    <source>
        <strain evidence="2 3">M1</strain>
    </source>
</reference>